<dbReference type="AlphaFoldDB" id="A0A3A5MBL7"/>
<comment type="caution">
    <text evidence="4">The sequence shown here is derived from an EMBL/GenBank/DDBJ whole genome shotgun (WGS) entry which is preliminary data.</text>
</comment>
<feature type="compositionally biased region" description="Basic and acidic residues" evidence="2">
    <location>
        <begin position="113"/>
        <end position="122"/>
    </location>
</feature>
<feature type="domain" description="NERD" evidence="3">
    <location>
        <begin position="48"/>
        <end position="122"/>
    </location>
</feature>
<evidence type="ECO:0000313" key="5">
    <source>
        <dbReference type="Proteomes" id="UP000272560"/>
    </source>
</evidence>
<gene>
    <name evidence="4" type="ORF">D6T63_13965</name>
</gene>
<dbReference type="Proteomes" id="UP000272560">
    <property type="component" value="Unassembled WGS sequence"/>
</dbReference>
<dbReference type="OrthoDB" id="4246706at2"/>
<evidence type="ECO:0000256" key="2">
    <source>
        <dbReference type="SAM" id="MobiDB-lite"/>
    </source>
</evidence>
<dbReference type="Pfam" id="PF08378">
    <property type="entry name" value="NERD"/>
    <property type="match status" value="1"/>
</dbReference>
<evidence type="ECO:0000313" key="4">
    <source>
        <dbReference type="EMBL" id="RJT78045.1"/>
    </source>
</evidence>
<feature type="region of interest" description="Disordered" evidence="2">
    <location>
        <begin position="82"/>
        <end position="122"/>
    </location>
</feature>
<organism evidence="4 5">
    <name type="scientific">Arthrobacter cheniae</name>
    <dbReference type="NCBI Taxonomy" id="1258888"/>
    <lineage>
        <taxon>Bacteria</taxon>
        <taxon>Bacillati</taxon>
        <taxon>Actinomycetota</taxon>
        <taxon>Actinomycetes</taxon>
        <taxon>Micrococcales</taxon>
        <taxon>Micrococcaceae</taxon>
        <taxon>Arthrobacter</taxon>
    </lineage>
</organism>
<evidence type="ECO:0000259" key="3">
    <source>
        <dbReference type="PROSITE" id="PS50965"/>
    </source>
</evidence>
<proteinExistence type="predicted"/>
<feature type="coiled-coil region" evidence="1">
    <location>
        <begin position="15"/>
        <end position="45"/>
    </location>
</feature>
<dbReference type="EMBL" id="QZVT01000007">
    <property type="protein sequence ID" value="RJT78045.1"/>
    <property type="molecule type" value="Genomic_DNA"/>
</dbReference>
<sequence>MGEDVEAGQGATEQAQRIGERVSRLEAELEQLEADLARARKAQQAWLAGADGEARVGEQLRQLELQGWRMLHDVHWPGRPKANIDHIAVGPGGGAHHRREELVGRGAPPQRRAVPERLHTET</sequence>
<keyword evidence="1" id="KW-0175">Coiled coil</keyword>
<dbReference type="PROSITE" id="PS50965">
    <property type="entry name" value="NERD"/>
    <property type="match status" value="1"/>
</dbReference>
<keyword evidence="5" id="KW-1185">Reference proteome</keyword>
<dbReference type="InterPro" id="IPR011528">
    <property type="entry name" value="NERD"/>
</dbReference>
<accession>A0A3A5MBL7</accession>
<protein>
    <recommendedName>
        <fullName evidence="3">NERD domain-containing protein</fullName>
    </recommendedName>
</protein>
<reference evidence="4 5" key="1">
    <citation type="submission" date="2018-09" db="EMBL/GenBank/DDBJ databases">
        <title>Novel species of Arthrobacter.</title>
        <authorList>
            <person name="Liu Q."/>
            <person name="Xin Y.-H."/>
        </authorList>
    </citation>
    <scope>NUCLEOTIDE SEQUENCE [LARGE SCALE GENOMIC DNA]</scope>
    <source>
        <strain evidence="4 5">Hz2</strain>
    </source>
</reference>
<evidence type="ECO:0000256" key="1">
    <source>
        <dbReference type="SAM" id="Coils"/>
    </source>
</evidence>
<name>A0A3A5MBL7_9MICC</name>